<dbReference type="Proteomes" id="UP000799437">
    <property type="component" value="Unassembled WGS sequence"/>
</dbReference>
<sequence length="271" mass="31573">MATLSISRAMRFTNQSGSNVEPLLPFLFPPFGCGGQPIRISSHPFSTSSSKAYPRPRRTRENNKLRGMSALRSTGLNGKRLSVEKELRGILPVPVEPKKDRYLKHNINEEGVNPNHPLWGFFNPAKTFSAKPHEDHAHGNPWHPDQLRIKSFDDMHKIWWMCVKDLNRMATEEGERLRLNLQFGDKEMRERQIHVRRTMSNIKQVLRERHYSWLEAKELVRQNPALGVPDKRMYEDEDENDYWEDEAEENGAVTDEQNMNNNTTKTQQQQA</sequence>
<gene>
    <name evidence="9" type="ORF">EJ05DRAFT_471956</name>
</gene>
<evidence type="ECO:0000313" key="9">
    <source>
        <dbReference type="EMBL" id="KAF2763004.1"/>
    </source>
</evidence>
<feature type="region of interest" description="Disordered" evidence="8">
    <location>
        <begin position="39"/>
        <end position="60"/>
    </location>
</feature>
<feature type="compositionally biased region" description="Low complexity" evidence="8">
    <location>
        <begin position="257"/>
        <end position="271"/>
    </location>
</feature>
<feature type="region of interest" description="Disordered" evidence="8">
    <location>
        <begin position="230"/>
        <end position="271"/>
    </location>
</feature>
<evidence type="ECO:0000256" key="4">
    <source>
        <dbReference type="ARBA" id="ARBA00023128"/>
    </source>
</evidence>
<evidence type="ECO:0000256" key="7">
    <source>
        <dbReference type="ARBA" id="ARBA00035399"/>
    </source>
</evidence>
<proteinExistence type="inferred from homology"/>
<dbReference type="Gene3D" id="6.10.330.20">
    <property type="match status" value="1"/>
</dbReference>
<evidence type="ECO:0000256" key="6">
    <source>
        <dbReference type="ARBA" id="ARBA00035289"/>
    </source>
</evidence>
<keyword evidence="4" id="KW-0496">Mitochondrion</keyword>
<dbReference type="EMBL" id="ML996565">
    <property type="protein sequence ID" value="KAF2763004.1"/>
    <property type="molecule type" value="Genomic_DNA"/>
</dbReference>
<dbReference type="PANTHER" id="PTHR21183">
    <property type="entry name" value="RIBOSOMAL PROTEIN L47, MITOCHONDRIAL-RELATED"/>
    <property type="match status" value="1"/>
</dbReference>
<dbReference type="Pfam" id="PF06984">
    <property type="entry name" value="MRP-L47"/>
    <property type="match status" value="1"/>
</dbReference>
<protein>
    <recommendedName>
        <fullName evidence="6">Large ribosomal subunit protein uL29m</fullName>
    </recommendedName>
    <alternativeName>
        <fullName evidence="7">54S ribosomal protein L4, mitochondrial</fullName>
    </alternativeName>
</protein>
<name>A0A6A6WLB5_9PEZI</name>
<organism evidence="9 10">
    <name type="scientific">Pseudovirgaria hyperparasitica</name>
    <dbReference type="NCBI Taxonomy" id="470096"/>
    <lineage>
        <taxon>Eukaryota</taxon>
        <taxon>Fungi</taxon>
        <taxon>Dikarya</taxon>
        <taxon>Ascomycota</taxon>
        <taxon>Pezizomycotina</taxon>
        <taxon>Dothideomycetes</taxon>
        <taxon>Dothideomycetes incertae sedis</taxon>
        <taxon>Acrospermales</taxon>
        <taxon>Acrospermaceae</taxon>
        <taxon>Pseudovirgaria</taxon>
    </lineage>
</organism>
<evidence type="ECO:0000256" key="3">
    <source>
        <dbReference type="ARBA" id="ARBA00022980"/>
    </source>
</evidence>
<evidence type="ECO:0000256" key="1">
    <source>
        <dbReference type="ARBA" id="ARBA00004173"/>
    </source>
</evidence>
<dbReference type="GO" id="GO:0005762">
    <property type="term" value="C:mitochondrial large ribosomal subunit"/>
    <property type="evidence" value="ECO:0007669"/>
    <property type="project" value="TreeGrafter"/>
</dbReference>
<dbReference type="OrthoDB" id="270763at2759"/>
<keyword evidence="5" id="KW-0687">Ribonucleoprotein</keyword>
<feature type="compositionally biased region" description="Acidic residues" evidence="8">
    <location>
        <begin position="235"/>
        <end position="249"/>
    </location>
</feature>
<dbReference type="InterPro" id="IPR010729">
    <property type="entry name" value="Ribosomal_uL29_mit"/>
</dbReference>
<comment type="subcellular location">
    <subcellularLocation>
        <location evidence="1">Mitochondrion</location>
    </subcellularLocation>
</comment>
<reference evidence="9" key="1">
    <citation type="journal article" date="2020" name="Stud. Mycol.">
        <title>101 Dothideomycetes genomes: a test case for predicting lifestyles and emergence of pathogens.</title>
        <authorList>
            <person name="Haridas S."/>
            <person name="Albert R."/>
            <person name="Binder M."/>
            <person name="Bloem J."/>
            <person name="Labutti K."/>
            <person name="Salamov A."/>
            <person name="Andreopoulos B."/>
            <person name="Baker S."/>
            <person name="Barry K."/>
            <person name="Bills G."/>
            <person name="Bluhm B."/>
            <person name="Cannon C."/>
            <person name="Castanera R."/>
            <person name="Culley D."/>
            <person name="Daum C."/>
            <person name="Ezra D."/>
            <person name="Gonzalez J."/>
            <person name="Henrissat B."/>
            <person name="Kuo A."/>
            <person name="Liang C."/>
            <person name="Lipzen A."/>
            <person name="Lutzoni F."/>
            <person name="Magnuson J."/>
            <person name="Mondo S."/>
            <person name="Nolan M."/>
            <person name="Ohm R."/>
            <person name="Pangilinan J."/>
            <person name="Park H.-J."/>
            <person name="Ramirez L."/>
            <person name="Alfaro M."/>
            <person name="Sun H."/>
            <person name="Tritt A."/>
            <person name="Yoshinaga Y."/>
            <person name="Zwiers L.-H."/>
            <person name="Turgeon B."/>
            <person name="Goodwin S."/>
            <person name="Spatafora J."/>
            <person name="Crous P."/>
            <person name="Grigoriev I."/>
        </authorList>
    </citation>
    <scope>NUCLEOTIDE SEQUENCE</scope>
    <source>
        <strain evidence="9">CBS 121739</strain>
    </source>
</reference>
<dbReference type="InterPro" id="IPR038340">
    <property type="entry name" value="MRP-L47_sf"/>
</dbReference>
<evidence type="ECO:0000256" key="2">
    <source>
        <dbReference type="ARBA" id="ARBA00009254"/>
    </source>
</evidence>
<dbReference type="AlphaFoldDB" id="A0A6A6WLB5"/>
<evidence type="ECO:0000256" key="8">
    <source>
        <dbReference type="SAM" id="MobiDB-lite"/>
    </source>
</evidence>
<dbReference type="GeneID" id="54484132"/>
<dbReference type="PANTHER" id="PTHR21183:SF18">
    <property type="entry name" value="LARGE RIBOSOMAL SUBUNIT PROTEIN UL29M"/>
    <property type="match status" value="1"/>
</dbReference>
<dbReference type="GO" id="GO:0003735">
    <property type="term" value="F:structural constituent of ribosome"/>
    <property type="evidence" value="ECO:0007669"/>
    <property type="project" value="InterPro"/>
</dbReference>
<dbReference type="RefSeq" id="XP_033605455.1">
    <property type="nucleotide sequence ID" value="XM_033743078.1"/>
</dbReference>
<accession>A0A6A6WLB5</accession>
<evidence type="ECO:0000313" key="10">
    <source>
        <dbReference type="Proteomes" id="UP000799437"/>
    </source>
</evidence>
<evidence type="ECO:0000256" key="5">
    <source>
        <dbReference type="ARBA" id="ARBA00023274"/>
    </source>
</evidence>
<comment type="similarity">
    <text evidence="2">Belongs to the universal ribosomal protein uL29 family.</text>
</comment>
<keyword evidence="3" id="KW-0689">Ribosomal protein</keyword>
<keyword evidence="10" id="KW-1185">Reference proteome</keyword>
<dbReference type="GO" id="GO:0032543">
    <property type="term" value="P:mitochondrial translation"/>
    <property type="evidence" value="ECO:0007669"/>
    <property type="project" value="TreeGrafter"/>
</dbReference>